<evidence type="ECO:0000313" key="3">
    <source>
        <dbReference type="EMBL" id="TYK44314.1"/>
    </source>
</evidence>
<name>A0A5D3F8U5_9ACTN</name>
<sequence>MAVGVHAAGQQLRRVRSRERHRADPAAAGRLGHRVRVLAASVTGAAHRRLGRDCQDAWASARTPAGLVLAIADGAGSREHAAKGARTAVAAACAPAESEDDPLLGAFASARRAVLGLASDPAPFACTLTVVVVGAAEVAAGQIGDGIVAVEQGGVEQGGVARSAAVTARGEYANETVFLTSRDAMDALAVERFPASEVTGVALSTDGLRSVILDDPAAGTLYEPFFTDLWAYARRESAASDGLRAFLSEVPDGTGDDKTLVVAVPGATGESRPPDNTDDPV</sequence>
<proteinExistence type="predicted"/>
<protein>
    <submittedName>
        <fullName evidence="3">Protein phosphatase 2C domain-containing protein</fullName>
    </submittedName>
</protein>
<organism evidence="3 4">
    <name type="scientific">Actinomadura decatromicini</name>
    <dbReference type="NCBI Taxonomy" id="2604572"/>
    <lineage>
        <taxon>Bacteria</taxon>
        <taxon>Bacillati</taxon>
        <taxon>Actinomycetota</taxon>
        <taxon>Actinomycetes</taxon>
        <taxon>Streptosporangiales</taxon>
        <taxon>Thermomonosporaceae</taxon>
        <taxon>Actinomadura</taxon>
    </lineage>
</organism>
<gene>
    <name evidence="3" type="ORF">FXF68_33030</name>
</gene>
<dbReference type="InterPro" id="IPR001932">
    <property type="entry name" value="PPM-type_phosphatase-like_dom"/>
</dbReference>
<reference evidence="3 4" key="1">
    <citation type="submission" date="2019-08" db="EMBL/GenBank/DDBJ databases">
        <title>Actinomadura sp. nov. CYP1-5 isolated from mountain soil.</title>
        <authorList>
            <person name="Songsumanus A."/>
            <person name="Kuncharoen N."/>
            <person name="Kudo T."/>
            <person name="Yuki M."/>
            <person name="Igarashi Y."/>
            <person name="Tanasupawat S."/>
        </authorList>
    </citation>
    <scope>NUCLEOTIDE SEQUENCE [LARGE SCALE GENOMIC DNA]</scope>
    <source>
        <strain evidence="3 4">CYP1-5</strain>
    </source>
</reference>
<comment type="caution">
    <text evidence="3">The sequence shown here is derived from an EMBL/GenBank/DDBJ whole genome shotgun (WGS) entry which is preliminary data.</text>
</comment>
<evidence type="ECO:0000259" key="2">
    <source>
        <dbReference type="Pfam" id="PF13672"/>
    </source>
</evidence>
<evidence type="ECO:0000313" key="4">
    <source>
        <dbReference type="Proteomes" id="UP000323505"/>
    </source>
</evidence>
<evidence type="ECO:0000256" key="1">
    <source>
        <dbReference type="SAM" id="MobiDB-lite"/>
    </source>
</evidence>
<dbReference type="Proteomes" id="UP000323505">
    <property type="component" value="Unassembled WGS sequence"/>
</dbReference>
<accession>A0A5D3F8U5</accession>
<keyword evidence="4" id="KW-1185">Reference proteome</keyword>
<feature type="domain" description="PPM-type phosphatase" evidence="2">
    <location>
        <begin position="43"/>
        <end position="247"/>
    </location>
</feature>
<dbReference type="EMBL" id="VSRQ01000008">
    <property type="protein sequence ID" value="TYK44314.1"/>
    <property type="molecule type" value="Genomic_DNA"/>
</dbReference>
<dbReference type="Pfam" id="PF13672">
    <property type="entry name" value="PP2C_2"/>
    <property type="match status" value="1"/>
</dbReference>
<dbReference type="SUPFAM" id="SSF81606">
    <property type="entry name" value="PP2C-like"/>
    <property type="match status" value="1"/>
</dbReference>
<dbReference type="Gene3D" id="3.60.40.10">
    <property type="entry name" value="PPM-type phosphatase domain"/>
    <property type="match status" value="1"/>
</dbReference>
<dbReference type="InterPro" id="IPR036457">
    <property type="entry name" value="PPM-type-like_dom_sf"/>
</dbReference>
<dbReference type="AlphaFoldDB" id="A0A5D3F8U5"/>
<feature type="region of interest" description="Disordered" evidence="1">
    <location>
        <begin position="1"/>
        <end position="28"/>
    </location>
</feature>